<evidence type="ECO:0000256" key="2">
    <source>
        <dbReference type="ARBA" id="ARBA00023002"/>
    </source>
</evidence>
<dbReference type="FunFam" id="3.40.50.720:FF:000084">
    <property type="entry name" value="Short-chain dehydrogenase reductase"/>
    <property type="match status" value="1"/>
</dbReference>
<dbReference type="STRING" id="106004.A0A1Y2G340"/>
<comment type="similarity">
    <text evidence="1">Belongs to the short-chain dehydrogenases/reductases (SDR) family.</text>
</comment>
<dbReference type="InParanoid" id="A0A1Y2G340"/>
<dbReference type="PRINTS" id="PR00081">
    <property type="entry name" value="GDHRDH"/>
</dbReference>
<dbReference type="GO" id="GO:0016616">
    <property type="term" value="F:oxidoreductase activity, acting on the CH-OH group of donors, NAD or NADP as acceptor"/>
    <property type="evidence" value="ECO:0007669"/>
    <property type="project" value="TreeGrafter"/>
</dbReference>
<evidence type="ECO:0000313" key="4">
    <source>
        <dbReference type="Proteomes" id="UP000193467"/>
    </source>
</evidence>
<dbReference type="CDD" id="cd05233">
    <property type="entry name" value="SDR_c"/>
    <property type="match status" value="1"/>
</dbReference>
<dbReference type="Gene3D" id="3.40.50.720">
    <property type="entry name" value="NAD(P)-binding Rossmann-like Domain"/>
    <property type="match status" value="1"/>
</dbReference>
<dbReference type="InterPro" id="IPR002347">
    <property type="entry name" value="SDR_fam"/>
</dbReference>
<name>A0A1Y2G340_9BASI</name>
<dbReference type="GO" id="GO:0048038">
    <property type="term" value="F:quinone binding"/>
    <property type="evidence" value="ECO:0007669"/>
    <property type="project" value="TreeGrafter"/>
</dbReference>
<dbReference type="EMBL" id="MCGR01000003">
    <property type="protein sequence ID" value="ORY90730.1"/>
    <property type="molecule type" value="Genomic_DNA"/>
</dbReference>
<comment type="caution">
    <text evidence="3">The sequence shown here is derived from an EMBL/GenBank/DDBJ whole genome shotgun (WGS) entry which is preliminary data.</text>
</comment>
<protein>
    <recommendedName>
        <fullName evidence="5">3-oxoacyl-reductase</fullName>
    </recommendedName>
</protein>
<sequence>MSLSLGNMNGVALITGAASGIGRECALAFARCGSKLVLVDRNLEGLEALKKQLRLPEDRIIVEQIDVTNIVALAHFIRTIPKRLGGIHFLIQCSGILGPDYDVPLHELPEKHWGLVIDINLKAPALITREVVRLMLKQEPLPSVLEKEEGRKAGTCTRRGVIINMGSSASLRARSASGAPYITSKHGLIGLTKVTAVSYGGQGIRCNALAPGFVATPLVAGIASKVEQVAREVVPQRRVAEAVEIAEMALFLCSERANYSNGSIITMDGGWSAT</sequence>
<dbReference type="OrthoDB" id="498125at2759"/>
<dbReference type="PANTHER" id="PTHR42760">
    <property type="entry name" value="SHORT-CHAIN DEHYDROGENASES/REDUCTASES FAMILY MEMBER"/>
    <property type="match status" value="1"/>
</dbReference>
<dbReference type="Pfam" id="PF13561">
    <property type="entry name" value="adh_short_C2"/>
    <property type="match status" value="1"/>
</dbReference>
<proteinExistence type="inferred from homology"/>
<dbReference type="GO" id="GO:0006633">
    <property type="term" value="P:fatty acid biosynthetic process"/>
    <property type="evidence" value="ECO:0007669"/>
    <property type="project" value="TreeGrafter"/>
</dbReference>
<dbReference type="Proteomes" id="UP000193467">
    <property type="component" value="Unassembled WGS sequence"/>
</dbReference>
<reference evidence="3 4" key="1">
    <citation type="submission" date="2016-07" db="EMBL/GenBank/DDBJ databases">
        <title>Pervasive Adenine N6-methylation of Active Genes in Fungi.</title>
        <authorList>
            <consortium name="DOE Joint Genome Institute"/>
            <person name="Mondo S.J."/>
            <person name="Dannebaum R.O."/>
            <person name="Kuo R.C."/>
            <person name="Labutti K."/>
            <person name="Haridas S."/>
            <person name="Kuo A."/>
            <person name="Salamov A."/>
            <person name="Ahrendt S.R."/>
            <person name="Lipzen A."/>
            <person name="Sullivan W."/>
            <person name="Andreopoulos W.B."/>
            <person name="Clum A."/>
            <person name="Lindquist E."/>
            <person name="Daum C."/>
            <person name="Ramamoorthy G.K."/>
            <person name="Gryganskyi A."/>
            <person name="Culley D."/>
            <person name="Magnuson J.K."/>
            <person name="James T.Y."/>
            <person name="O'Malley M.A."/>
            <person name="Stajich J.E."/>
            <person name="Spatafora J.W."/>
            <person name="Visel A."/>
            <person name="Grigoriev I.V."/>
        </authorList>
    </citation>
    <scope>NUCLEOTIDE SEQUENCE [LARGE SCALE GENOMIC DNA]</scope>
    <source>
        <strain evidence="3 4">62-1032</strain>
    </source>
</reference>
<keyword evidence="4" id="KW-1185">Reference proteome</keyword>
<gene>
    <name evidence="3" type="ORF">BCR35DRAFT_328494</name>
</gene>
<organism evidence="3 4">
    <name type="scientific">Leucosporidium creatinivorum</name>
    <dbReference type="NCBI Taxonomy" id="106004"/>
    <lineage>
        <taxon>Eukaryota</taxon>
        <taxon>Fungi</taxon>
        <taxon>Dikarya</taxon>
        <taxon>Basidiomycota</taxon>
        <taxon>Pucciniomycotina</taxon>
        <taxon>Microbotryomycetes</taxon>
        <taxon>Leucosporidiales</taxon>
        <taxon>Leucosporidium</taxon>
    </lineage>
</organism>
<dbReference type="SUPFAM" id="SSF51735">
    <property type="entry name" value="NAD(P)-binding Rossmann-fold domains"/>
    <property type="match status" value="1"/>
</dbReference>
<evidence type="ECO:0008006" key="5">
    <source>
        <dbReference type="Google" id="ProtNLM"/>
    </source>
</evidence>
<dbReference type="Pfam" id="PF00106">
    <property type="entry name" value="adh_short"/>
    <property type="match status" value="1"/>
</dbReference>
<evidence type="ECO:0000256" key="1">
    <source>
        <dbReference type="ARBA" id="ARBA00006484"/>
    </source>
</evidence>
<dbReference type="InterPro" id="IPR036291">
    <property type="entry name" value="NAD(P)-bd_dom_sf"/>
</dbReference>
<keyword evidence="2" id="KW-0560">Oxidoreductase</keyword>
<accession>A0A1Y2G340</accession>
<dbReference type="AlphaFoldDB" id="A0A1Y2G340"/>
<evidence type="ECO:0000313" key="3">
    <source>
        <dbReference type="EMBL" id="ORY90730.1"/>
    </source>
</evidence>
<dbReference type="PANTHER" id="PTHR42760:SF133">
    <property type="entry name" value="3-OXOACYL-[ACYL-CARRIER-PROTEIN] REDUCTASE"/>
    <property type="match status" value="1"/>
</dbReference>